<dbReference type="InterPro" id="IPR018700">
    <property type="entry name" value="DUF2204"/>
</dbReference>
<organism evidence="2 3">
    <name type="scientific">Fusarium kuroshium</name>
    <dbReference type="NCBI Taxonomy" id="2010991"/>
    <lineage>
        <taxon>Eukaryota</taxon>
        <taxon>Fungi</taxon>
        <taxon>Dikarya</taxon>
        <taxon>Ascomycota</taxon>
        <taxon>Pezizomycotina</taxon>
        <taxon>Sordariomycetes</taxon>
        <taxon>Hypocreomycetidae</taxon>
        <taxon>Hypocreales</taxon>
        <taxon>Nectriaceae</taxon>
        <taxon>Fusarium</taxon>
        <taxon>Fusarium solani species complex</taxon>
    </lineage>
</organism>
<keyword evidence="3" id="KW-1185">Reference proteome</keyword>
<dbReference type="AlphaFoldDB" id="A0A3M2SNR5"/>
<protein>
    <submittedName>
        <fullName evidence="2">Uncharacterized protein</fullName>
    </submittedName>
</protein>
<dbReference type="OrthoDB" id="3348320at2759"/>
<name>A0A3M2SNR5_9HYPO</name>
<evidence type="ECO:0000313" key="2">
    <source>
        <dbReference type="EMBL" id="RMJ19179.1"/>
    </source>
</evidence>
<feature type="region of interest" description="Disordered" evidence="1">
    <location>
        <begin position="1"/>
        <end position="24"/>
    </location>
</feature>
<proteinExistence type="predicted"/>
<comment type="caution">
    <text evidence="2">The sequence shown here is derived from an EMBL/GenBank/DDBJ whole genome shotgun (WGS) entry which is preliminary data.</text>
</comment>
<feature type="compositionally biased region" description="Basic and acidic residues" evidence="1">
    <location>
        <begin position="1"/>
        <end position="16"/>
    </location>
</feature>
<accession>A0A3M2SNR5</accession>
<reference evidence="2 3" key="1">
    <citation type="submission" date="2017-06" db="EMBL/GenBank/DDBJ databases">
        <title>Comparative genomic analysis of Ambrosia Fusariam Clade fungi.</title>
        <authorList>
            <person name="Stajich J.E."/>
            <person name="Carrillo J."/>
            <person name="Kijimoto T."/>
            <person name="Eskalen A."/>
            <person name="O'Donnell K."/>
            <person name="Kasson M."/>
        </authorList>
    </citation>
    <scope>NUCLEOTIDE SEQUENCE [LARGE SCALE GENOMIC DNA]</scope>
    <source>
        <strain evidence="2">UCR3666</strain>
    </source>
</reference>
<evidence type="ECO:0000313" key="3">
    <source>
        <dbReference type="Proteomes" id="UP000277212"/>
    </source>
</evidence>
<gene>
    <name evidence="2" type="ORF">CDV36_001064</name>
</gene>
<dbReference type="Proteomes" id="UP000277212">
    <property type="component" value="Unassembled WGS sequence"/>
</dbReference>
<evidence type="ECO:0000256" key="1">
    <source>
        <dbReference type="SAM" id="MobiDB-lite"/>
    </source>
</evidence>
<dbReference type="STRING" id="2010991.A0A3M2SNR5"/>
<dbReference type="Pfam" id="PF09970">
    <property type="entry name" value="DUF2204"/>
    <property type="match status" value="1"/>
</dbReference>
<dbReference type="EMBL" id="NKUJ01000010">
    <property type="protein sequence ID" value="RMJ19179.1"/>
    <property type="molecule type" value="Genomic_DNA"/>
</dbReference>
<sequence>MGCNHSRYEREMESRPIRPVTISDPMGGPVMIPPMFRDETGRPIQYEASSLSRKQIIRAFEHMAEYLDECGVETNVVVVGGAVNTVYLGSRDSTHDVDFFLEDPASKEYMSLHNAAKFANRQAEGRLGEEWFNNSTQLFMSRNVQTSLVWEAKRQNAVVFEKRGVNGGLKVYAAPWKYALCSKLNRLCEINPRPYDMDDAVVYLCRNLSLAGETYVKSQELRDWCRWYSHDVRKEILKQLDEKYFQRYGYRPIVWT</sequence>